<dbReference type="Proteomes" id="UP001229421">
    <property type="component" value="Unassembled WGS sequence"/>
</dbReference>
<evidence type="ECO:0000313" key="2">
    <source>
        <dbReference type="EMBL" id="KAK1431153.1"/>
    </source>
</evidence>
<comment type="caution">
    <text evidence="2">The sequence shown here is derived from an EMBL/GenBank/DDBJ whole genome shotgun (WGS) entry which is preliminary data.</text>
</comment>
<dbReference type="AlphaFoldDB" id="A0AAD8L163"/>
<name>A0AAD8L163_TARER</name>
<keyword evidence="1" id="KW-0812">Transmembrane</keyword>
<proteinExistence type="predicted"/>
<evidence type="ECO:0000313" key="3">
    <source>
        <dbReference type="Proteomes" id="UP001229421"/>
    </source>
</evidence>
<reference evidence="2" key="1">
    <citation type="journal article" date="2023" name="bioRxiv">
        <title>Improved chromosome-level genome assembly for marigold (Tagetes erecta).</title>
        <authorList>
            <person name="Jiang F."/>
            <person name="Yuan L."/>
            <person name="Wang S."/>
            <person name="Wang H."/>
            <person name="Xu D."/>
            <person name="Wang A."/>
            <person name="Fan W."/>
        </authorList>
    </citation>
    <scope>NUCLEOTIDE SEQUENCE</scope>
    <source>
        <strain evidence="2">WSJ</strain>
        <tissue evidence="2">Leaf</tissue>
    </source>
</reference>
<accession>A0AAD8L163</accession>
<feature type="transmembrane region" description="Helical" evidence="1">
    <location>
        <begin position="21"/>
        <end position="39"/>
    </location>
</feature>
<organism evidence="2 3">
    <name type="scientific">Tagetes erecta</name>
    <name type="common">African marigold</name>
    <dbReference type="NCBI Taxonomy" id="13708"/>
    <lineage>
        <taxon>Eukaryota</taxon>
        <taxon>Viridiplantae</taxon>
        <taxon>Streptophyta</taxon>
        <taxon>Embryophyta</taxon>
        <taxon>Tracheophyta</taxon>
        <taxon>Spermatophyta</taxon>
        <taxon>Magnoliopsida</taxon>
        <taxon>eudicotyledons</taxon>
        <taxon>Gunneridae</taxon>
        <taxon>Pentapetalae</taxon>
        <taxon>asterids</taxon>
        <taxon>campanulids</taxon>
        <taxon>Asterales</taxon>
        <taxon>Asteraceae</taxon>
        <taxon>Asteroideae</taxon>
        <taxon>Heliantheae alliance</taxon>
        <taxon>Tageteae</taxon>
        <taxon>Tagetes</taxon>
    </lineage>
</organism>
<feature type="transmembrane region" description="Helical" evidence="1">
    <location>
        <begin position="59"/>
        <end position="78"/>
    </location>
</feature>
<sequence length="201" mass="23368">MIQSKSNAILNKRRFYKLTTVFRFMEMCFFLVIISRFSSQLPSTVKVTGDYLKSSNFTSISPKFVFVIGNLIILILFFKSRVVENIENVDLCNEYVKSCDQSVVSTVANVVVVVDSNKRKISRSRSEKMMSVRCRDERTHRELKRSVTEMRKCKRFGDGDALAETSRVKDELSCDDFRRTVEAFIARQQKMLRDEELLPMV</sequence>
<dbReference type="PANTHER" id="PTHR33640">
    <property type="entry name" value="TRANSMEMBRANE PROTEIN"/>
    <property type="match status" value="1"/>
</dbReference>
<protein>
    <recommendedName>
        <fullName evidence="4">DUF4408 domain-containing protein</fullName>
    </recommendedName>
</protein>
<dbReference type="PANTHER" id="PTHR33640:SF8">
    <property type="entry name" value="TRANSMEMBRANE PROTEIN"/>
    <property type="match status" value="1"/>
</dbReference>
<keyword evidence="1" id="KW-1133">Transmembrane helix</keyword>
<gene>
    <name evidence="2" type="ORF">QVD17_14427</name>
</gene>
<keyword evidence="3" id="KW-1185">Reference proteome</keyword>
<keyword evidence="1" id="KW-0472">Membrane</keyword>
<evidence type="ECO:0008006" key="4">
    <source>
        <dbReference type="Google" id="ProtNLM"/>
    </source>
</evidence>
<dbReference type="EMBL" id="JAUHHV010000003">
    <property type="protein sequence ID" value="KAK1431153.1"/>
    <property type="molecule type" value="Genomic_DNA"/>
</dbReference>
<evidence type="ECO:0000256" key="1">
    <source>
        <dbReference type="SAM" id="Phobius"/>
    </source>
</evidence>